<evidence type="ECO:0000313" key="1">
    <source>
        <dbReference type="EMBL" id="KJQ74017.1"/>
    </source>
</evidence>
<name>A0A0F2DSP5_9STRE</name>
<dbReference type="AlphaFoldDB" id="A0A0F2DSP5"/>
<dbReference type="Proteomes" id="UP000033489">
    <property type="component" value="Unassembled WGS sequence"/>
</dbReference>
<dbReference type="RefSeq" id="WP_045615733.1">
    <property type="nucleotide sequence ID" value="NZ_JASHGR010000003.1"/>
</dbReference>
<dbReference type="Pfam" id="PF26541">
    <property type="entry name" value="MafI2"/>
    <property type="match status" value="1"/>
</dbReference>
<sequence length="99" mass="11647">MKRKEIILSMQTAFLGAICNKVRLIAFDMTEELFTLYVYIDSPLTDDEYEAIDSAVTDVLADFPNFLYEKIYIIENNDNILSLNIYKGCFFMRFENKFD</sequence>
<comment type="caution">
    <text evidence="1">The sequence shown here is derived from an EMBL/GenBank/DDBJ whole genome shotgun (WGS) entry which is preliminary data.</text>
</comment>
<dbReference type="OrthoDB" id="3034833at2"/>
<proteinExistence type="predicted"/>
<dbReference type="InterPro" id="IPR058702">
    <property type="entry name" value="MafI2-like"/>
</dbReference>
<dbReference type="EMBL" id="JYGT01000010">
    <property type="protein sequence ID" value="KJQ74017.1"/>
    <property type="molecule type" value="Genomic_DNA"/>
</dbReference>
<organism evidence="1 2">
    <name type="scientific">Streptococcus infantis</name>
    <dbReference type="NCBI Taxonomy" id="68892"/>
    <lineage>
        <taxon>Bacteria</taxon>
        <taxon>Bacillati</taxon>
        <taxon>Bacillota</taxon>
        <taxon>Bacilli</taxon>
        <taxon>Lactobacillales</taxon>
        <taxon>Streptococcaceae</taxon>
        <taxon>Streptococcus</taxon>
    </lineage>
</organism>
<evidence type="ECO:0000313" key="2">
    <source>
        <dbReference type="Proteomes" id="UP000033489"/>
    </source>
</evidence>
<accession>A0A0F2DSP5</accession>
<reference evidence="1 2" key="1">
    <citation type="submission" date="2015-02" db="EMBL/GenBank/DDBJ databases">
        <title>Evolution of amylase-binding proteins of oral streptococcal species.</title>
        <authorList>
            <person name="Haase E.M."/>
        </authorList>
    </citation>
    <scope>NUCLEOTIDE SEQUENCE [LARGE SCALE GENOMIC DNA]</scope>
    <source>
        <strain evidence="1 2">UC921A</strain>
    </source>
</reference>
<gene>
    <name evidence="1" type="ORF">TZ94_01538</name>
</gene>
<protein>
    <submittedName>
        <fullName evidence="1">Uncharacterized protein</fullName>
    </submittedName>
</protein>
<dbReference type="PATRIC" id="fig|28037.216.peg.1494"/>